<feature type="domain" description="C-type lectin" evidence="3">
    <location>
        <begin position="29"/>
        <end position="140"/>
    </location>
</feature>
<evidence type="ECO:0000313" key="5">
    <source>
        <dbReference type="Proteomes" id="UP000694865"/>
    </source>
</evidence>
<dbReference type="PROSITE" id="PS50041">
    <property type="entry name" value="C_TYPE_LECTIN_2"/>
    <property type="match status" value="11"/>
</dbReference>
<dbReference type="Gene3D" id="3.50.4.10">
    <property type="entry name" value="Hepatocyte Growth Factor"/>
    <property type="match status" value="1"/>
</dbReference>
<dbReference type="InterPro" id="IPR018378">
    <property type="entry name" value="C-type_lectin_CS"/>
</dbReference>
<dbReference type="Proteomes" id="UP000694865">
    <property type="component" value="Unplaced"/>
</dbReference>
<feature type="domain" description="C-type lectin" evidence="3">
    <location>
        <begin position="168"/>
        <end position="284"/>
    </location>
</feature>
<keyword evidence="5" id="KW-1185">Reference proteome</keyword>
<sequence>MLINRSFLFLCLLMPAFCKYRCPAGWSVYLNRCYYMNDKDGSITWSDAKTACEDKGGMLVVIDSSGVNDYVTSLTDSSTQQLFWIGLHDVVNEDAFIWVDGVFLDDYGYVNWGTDQPDNYNDDEDCVDIQNGKWNDLPCSSTQPTGYICQTEKDVEVRCDEDDGWASVNDKCYKYFSDEKKWQDAVNYCRNGFDAELIEVENQIVQDHVTKLTLNSAMWIGLSDKLSGQSGVYKWVDGSIPTYEHWGPSQPATVFSPNCVKVKSSDDGLWTTEDCAVTNSFCCGKPEGSCAPGWKIYKGQCYQFNTYFPATWTDGKHTCEVQAAHLVTVNNQGENDFLVHEFGLLNEVGINNVWIGISGSPDGGWDTAYCFTMQPFVCEIPVGQTIVPLQPGYARIDNIQDKLLIGFHDTSLEGEFEWVDGSPVDFTNWYAGTDEPNDYGGYEDCTVLEYDESRLGSWNDLDCNNIHGYICKKQKYEGGMVTTLPKPTPVLNPRCGSGYEFNADTFVCYKYVFDAEVTWEQAEESCRRTGGHLLSIKDNREQIYINGRLYGVNSPKLWIGANDRSSEGGWEWSDGTPFAYFNWDTDEPNDYNLAEDCTEIVVVNGLWNDHDCSTNKIGYICENKGSLIDYFNVYHDSALASDNIIENIEGVYPDYCADVCAYDPGRACKSFDYDKVNLACNLYTSNLQDGSLSTYPNDPYDYYEVVSFPEPETTTTLAPGSRCQNGWTSYRSSCYILMYTHMVWLDSRDTCRQLGGDLVTISDQNENDFVISMVHSSCEEYHSDGTSDEYGYKFVPTPVTNTRVTFDVMAGSDVHVSLSEFPEYSGEDQPMYQIVIGGWSNSRSVIRLCTACDHKADEQTPGILSATEWRGFWIIFTNGFIRVGRQGEGAFMEWQDPNPLPVYYVGYSTGYGHTGEFRFCTAYSENDSIWIGLNDLRHQRLFEWSDLSQVTYTNWNNGEPNNWNGRDEQCVNMLVDGSAAGLWNDELCQYYLKAVCEKDKEVLPPTTPGSSIDLCDANIVASLHAAMFSQHFDFFNDIKSRRYVSPNERILPIDSDDPRLFRYGTQSDGWFGHGSSCYKFNMIPIQWNSAQIECETYQGNLVSINDNVEQSFLNSKLSQISNGESYWVGLNDLGVSGVYEWSDGQKVTYTNWGVNQPDSRTGDCVSVTSGTLAGLWYGTPCGDSMHYICERLKNGYTLPPPEPKTTPSDAGCSAGWIGYGDSCFLIEEYSLEEDRLMWSDALERCQQQGGDLASFHSAEEELHVWEKSGVNDWANAFWIGLNDVEDESGFVWSDGSAVNYVDWHDGEPNGGTLANCIEVFFHESKSWNDQVCDRPRNWICKIPKGVPPVTKFPVPDATRSPLCGSDLEWYLYNDYCYYVSVSSSEGLDSWQDANSFCNAHASYLASIHSQEEQQLIHYGLGQRGAWAGWIGLRENSAATEYVWSDSSALTYTNWAPNEPNDAHQSEQCVEIRTSDGMWNDNNCGDRLSFACKKHMSDINPITSAVTTPVYDAYCPPGFLQHNNKCYSFHGQSASDVVDWDTARERCRNDGGDLATIHSKEQQAYITSRLRDIDYAMWIGLNDVAWEGQFRWSDGSEVKFVNWAEGEPNGGDVEDCTELHFRAYGGLWNDAACSSTAGYICQADKDSSYSPSVTTPNYCKPGYIQYWNACYKVLSGSHTFNGAQSSCQQDSTELVSIMDVYENAFIEYHMLSIGSPFWIGLNDLEVSNKQPGIQDWIGLNDLESDGVYKWTDGSPVLFTAWGDAEPSKDPYEGCVQMTTQGPWDDTDCSLGSAAMCKYWTGMFNCISI</sequence>
<dbReference type="InterPro" id="IPR050111">
    <property type="entry name" value="C-type_lectin/snaclec_domain"/>
</dbReference>
<keyword evidence="1" id="KW-1015">Disulfide bond</keyword>
<dbReference type="PROSITE" id="PS50948">
    <property type="entry name" value="PAN"/>
    <property type="match status" value="1"/>
</dbReference>
<dbReference type="PROSITE" id="PS00615">
    <property type="entry name" value="C_TYPE_LECTIN_1"/>
    <property type="match status" value="5"/>
</dbReference>
<feature type="domain" description="C-type lectin" evidence="3">
    <location>
        <begin position="1073"/>
        <end position="1190"/>
    </location>
</feature>
<evidence type="ECO:0000256" key="1">
    <source>
        <dbReference type="ARBA" id="ARBA00023157"/>
    </source>
</evidence>
<proteinExistence type="predicted"/>
<dbReference type="PANTHER" id="PTHR22803">
    <property type="entry name" value="MANNOSE, PHOSPHOLIPASE, LECTIN RECEPTOR RELATED"/>
    <property type="match status" value="1"/>
</dbReference>
<dbReference type="Pfam" id="PF00059">
    <property type="entry name" value="Lectin_C"/>
    <property type="match status" value="11"/>
</dbReference>
<dbReference type="SUPFAM" id="SSF57414">
    <property type="entry name" value="Hairpin loop containing domain-like"/>
    <property type="match status" value="1"/>
</dbReference>
<dbReference type="GeneID" id="102801348"/>
<dbReference type="Pfam" id="PF00024">
    <property type="entry name" value="PAN_1"/>
    <property type="match status" value="1"/>
</dbReference>
<dbReference type="Pfam" id="PF12248">
    <property type="entry name" value="Methyltransf_FA"/>
    <property type="match status" value="1"/>
</dbReference>
<evidence type="ECO:0000259" key="3">
    <source>
        <dbReference type="PROSITE" id="PS50041"/>
    </source>
</evidence>
<feature type="chain" id="PRO_5046096920" evidence="2">
    <location>
        <begin position="19"/>
        <end position="1807"/>
    </location>
</feature>
<name>A0ABM0M0M8_SACKO</name>
<dbReference type="InterPro" id="IPR016187">
    <property type="entry name" value="CTDL_fold"/>
</dbReference>
<dbReference type="RefSeq" id="XP_006813569.1">
    <property type="nucleotide sequence ID" value="XM_006813506.1"/>
</dbReference>
<gene>
    <name evidence="6" type="primary">LOC102801348</name>
</gene>
<evidence type="ECO:0000259" key="4">
    <source>
        <dbReference type="PROSITE" id="PS50948"/>
    </source>
</evidence>
<evidence type="ECO:0000256" key="2">
    <source>
        <dbReference type="SAM" id="SignalP"/>
    </source>
</evidence>
<dbReference type="InterPro" id="IPR016186">
    <property type="entry name" value="C-type_lectin-like/link_sf"/>
</dbReference>
<reference evidence="6" key="1">
    <citation type="submission" date="2025-08" db="UniProtKB">
        <authorList>
            <consortium name="RefSeq"/>
        </authorList>
    </citation>
    <scope>IDENTIFICATION</scope>
    <source>
        <tissue evidence="6">Testes</tissue>
    </source>
</reference>
<dbReference type="SUPFAM" id="SSF56436">
    <property type="entry name" value="C-type lectin-like"/>
    <property type="match status" value="11"/>
</dbReference>
<dbReference type="InterPro" id="IPR022041">
    <property type="entry name" value="Methyltransf_FA"/>
</dbReference>
<keyword evidence="2" id="KW-0732">Signal</keyword>
<feature type="domain" description="C-type lectin" evidence="3">
    <location>
        <begin position="297"/>
        <end position="472"/>
    </location>
</feature>
<dbReference type="Gene3D" id="3.10.100.10">
    <property type="entry name" value="Mannose-Binding Protein A, subunit A"/>
    <property type="match status" value="13"/>
</dbReference>
<dbReference type="SMART" id="SM00034">
    <property type="entry name" value="CLECT"/>
    <property type="match status" value="10"/>
</dbReference>
<dbReference type="InterPro" id="IPR003609">
    <property type="entry name" value="Pan_app"/>
</dbReference>
<feature type="domain" description="C-type lectin" evidence="3">
    <location>
        <begin position="1521"/>
        <end position="1641"/>
    </location>
</feature>
<feature type="domain" description="Apple" evidence="4">
    <location>
        <begin position="621"/>
        <end position="707"/>
    </location>
</feature>
<accession>A0ABM0M0M8</accession>
<organism evidence="5 6">
    <name type="scientific">Saccoglossus kowalevskii</name>
    <name type="common">Acorn worm</name>
    <dbReference type="NCBI Taxonomy" id="10224"/>
    <lineage>
        <taxon>Eukaryota</taxon>
        <taxon>Metazoa</taxon>
        <taxon>Hemichordata</taxon>
        <taxon>Enteropneusta</taxon>
        <taxon>Harrimaniidae</taxon>
        <taxon>Saccoglossus</taxon>
    </lineage>
</organism>
<feature type="signal peptide" evidence="2">
    <location>
        <begin position="1"/>
        <end position="18"/>
    </location>
</feature>
<feature type="domain" description="C-type lectin" evidence="3">
    <location>
        <begin position="508"/>
        <end position="613"/>
    </location>
</feature>
<dbReference type="InterPro" id="IPR001304">
    <property type="entry name" value="C-type_lectin-like"/>
</dbReference>
<feature type="domain" description="C-type lectin" evidence="3">
    <location>
        <begin position="730"/>
        <end position="853"/>
    </location>
</feature>
<feature type="domain" description="C-type lectin" evidence="3">
    <location>
        <begin position="916"/>
        <end position="997"/>
    </location>
</feature>
<dbReference type="CDD" id="cd00037">
    <property type="entry name" value="CLECT"/>
    <property type="match status" value="9"/>
</dbReference>
<feature type="domain" description="C-type lectin" evidence="3">
    <location>
        <begin position="1372"/>
        <end position="1492"/>
    </location>
</feature>
<feature type="domain" description="C-type lectin" evidence="3">
    <location>
        <begin position="1219"/>
        <end position="1341"/>
    </location>
</feature>
<protein>
    <submittedName>
        <fullName evidence="6">Macrophage mannose receptor 1-like</fullName>
    </submittedName>
</protein>
<feature type="domain" description="C-type lectin" evidence="3">
    <location>
        <begin position="1665"/>
        <end position="1796"/>
    </location>
</feature>
<evidence type="ECO:0000313" key="6">
    <source>
        <dbReference type="RefSeq" id="XP_006813569.1"/>
    </source>
</evidence>